<reference evidence="3" key="1">
    <citation type="submission" date="2021-09" db="EMBL/GenBank/DDBJ databases">
        <authorList>
            <person name="Wu T."/>
            <person name="Guo S.Z."/>
        </authorList>
    </citation>
    <scope>NUCLEOTIDE SEQUENCE</scope>
    <source>
        <strain evidence="3">RSS-23</strain>
    </source>
</reference>
<gene>
    <name evidence="3" type="ORF">K7B09_11820</name>
</gene>
<feature type="transmembrane region" description="Helical" evidence="1">
    <location>
        <begin position="224"/>
        <end position="243"/>
    </location>
</feature>
<name>A0ABS7TGK7_9GAMM</name>
<keyword evidence="3" id="KW-0378">Hydrolase</keyword>
<feature type="transmembrane region" description="Helical" evidence="1">
    <location>
        <begin position="255"/>
        <end position="271"/>
    </location>
</feature>
<dbReference type="InterPro" id="IPR003675">
    <property type="entry name" value="Rce1/LyrA-like_dom"/>
</dbReference>
<dbReference type="RefSeq" id="WP_223629682.1">
    <property type="nucleotide sequence ID" value="NZ_JAIQDJ010000009.1"/>
</dbReference>
<comment type="caution">
    <text evidence="3">The sequence shown here is derived from an EMBL/GenBank/DDBJ whole genome shotgun (WGS) entry which is preliminary data.</text>
</comment>
<dbReference type="Proteomes" id="UP001430290">
    <property type="component" value="Unassembled WGS sequence"/>
</dbReference>
<evidence type="ECO:0000313" key="3">
    <source>
        <dbReference type="EMBL" id="MBZ4187009.1"/>
    </source>
</evidence>
<dbReference type="PANTHER" id="PTHR39430:SF1">
    <property type="entry name" value="PROTEASE"/>
    <property type="match status" value="1"/>
</dbReference>
<dbReference type="Pfam" id="PF02517">
    <property type="entry name" value="Rce1-like"/>
    <property type="match status" value="1"/>
</dbReference>
<feature type="transmembrane region" description="Helical" evidence="1">
    <location>
        <begin position="53"/>
        <end position="72"/>
    </location>
</feature>
<feature type="transmembrane region" description="Helical" evidence="1">
    <location>
        <begin position="163"/>
        <end position="181"/>
    </location>
</feature>
<feature type="domain" description="CAAX prenyl protease 2/Lysostaphin resistance protein A-like" evidence="2">
    <location>
        <begin position="163"/>
        <end position="259"/>
    </location>
</feature>
<dbReference type="GO" id="GO:0008237">
    <property type="term" value="F:metallopeptidase activity"/>
    <property type="evidence" value="ECO:0007669"/>
    <property type="project" value="UniProtKB-KW"/>
</dbReference>
<sequence length="330" mass="36126">MLRRKVVDELPPLAAGCIYAALEIAMLSKHALTEHTLTTPRGIGWHLRIATRTLGSLLVGGIAVLGAIFIFRQGLLPLIDTMFRPGPEWLSALRRAGIFLAAIAGYWAYTHWYEKRESSELELHPVRLMLGGTSGAALIAFPITVLFALGAYKLVLFREASPALLGVAVLIGIAATLEELIYRCLLFRVLERAWGTVAALAVQSVIFALAHLENIKHGGIWDVAAMLVSVTMLGLLWAGVFILTRNLWVVVANHAAWNFTILLSGVPLSGIKDWRALAPLETRYAGPDWLTGGMFGPESSLLVIMLITVAVMLLLRIARWNGAFLKPMQF</sequence>
<feature type="transmembrane region" description="Helical" evidence="1">
    <location>
        <begin position="299"/>
        <end position="318"/>
    </location>
</feature>
<dbReference type="EMBL" id="JAIQDJ010000009">
    <property type="protein sequence ID" value="MBZ4187009.1"/>
    <property type="molecule type" value="Genomic_DNA"/>
</dbReference>
<accession>A0ABS7TGK7</accession>
<evidence type="ECO:0000256" key="1">
    <source>
        <dbReference type="SAM" id="Phobius"/>
    </source>
</evidence>
<feature type="transmembrane region" description="Helical" evidence="1">
    <location>
        <begin position="193"/>
        <end position="212"/>
    </location>
</feature>
<proteinExistence type="predicted"/>
<protein>
    <submittedName>
        <fullName evidence="3">CPBP family intramembrane metalloprotease</fullName>
    </submittedName>
</protein>
<dbReference type="PANTHER" id="PTHR39430">
    <property type="entry name" value="MEMBRANE-ASSOCIATED PROTEASE-RELATED"/>
    <property type="match status" value="1"/>
</dbReference>
<keyword evidence="1" id="KW-0812">Transmembrane</keyword>
<feature type="transmembrane region" description="Helical" evidence="1">
    <location>
        <begin position="92"/>
        <end position="109"/>
    </location>
</feature>
<feature type="transmembrane region" description="Helical" evidence="1">
    <location>
        <begin position="130"/>
        <end position="151"/>
    </location>
</feature>
<keyword evidence="3" id="KW-0482">Metalloprotease</keyword>
<keyword evidence="4" id="KW-1185">Reference proteome</keyword>
<evidence type="ECO:0000313" key="4">
    <source>
        <dbReference type="Proteomes" id="UP001430290"/>
    </source>
</evidence>
<keyword evidence="3" id="KW-0645">Protease</keyword>
<organism evidence="3 4">
    <name type="scientific">Thermomonas beijingensis</name>
    <dbReference type="NCBI Taxonomy" id="2872701"/>
    <lineage>
        <taxon>Bacteria</taxon>
        <taxon>Pseudomonadati</taxon>
        <taxon>Pseudomonadota</taxon>
        <taxon>Gammaproteobacteria</taxon>
        <taxon>Lysobacterales</taxon>
        <taxon>Lysobacteraceae</taxon>
        <taxon>Thermomonas</taxon>
    </lineage>
</organism>
<keyword evidence="1" id="KW-0472">Membrane</keyword>
<evidence type="ECO:0000259" key="2">
    <source>
        <dbReference type="Pfam" id="PF02517"/>
    </source>
</evidence>
<keyword evidence="1" id="KW-1133">Transmembrane helix</keyword>